<keyword evidence="4" id="KW-1185">Reference proteome</keyword>
<dbReference type="Pfam" id="PF21762">
    <property type="entry name" value="DEDDh_C"/>
    <property type="match status" value="1"/>
</dbReference>
<evidence type="ECO:0000259" key="2">
    <source>
        <dbReference type="Pfam" id="PF21762"/>
    </source>
</evidence>
<evidence type="ECO:0000313" key="4">
    <source>
        <dbReference type="Proteomes" id="UP000467700"/>
    </source>
</evidence>
<feature type="region of interest" description="Disordered" evidence="1">
    <location>
        <begin position="349"/>
        <end position="393"/>
    </location>
</feature>
<feature type="compositionally biased region" description="Low complexity" evidence="1">
    <location>
        <begin position="602"/>
        <end position="620"/>
    </location>
</feature>
<dbReference type="Proteomes" id="UP000467700">
    <property type="component" value="Unassembled WGS sequence"/>
</dbReference>
<accession>A0A8S0X2C7</accession>
<gene>
    <name evidence="3" type="ORF">AAE3_LOCUS7303</name>
</gene>
<comment type="caution">
    <text evidence="3">The sequence shown here is derived from an EMBL/GenBank/DDBJ whole genome shotgun (WGS) entry which is preliminary data.</text>
</comment>
<organism evidence="3 4">
    <name type="scientific">Cyclocybe aegerita</name>
    <name type="common">Black poplar mushroom</name>
    <name type="synonym">Agrocybe aegerita</name>
    <dbReference type="NCBI Taxonomy" id="1973307"/>
    <lineage>
        <taxon>Eukaryota</taxon>
        <taxon>Fungi</taxon>
        <taxon>Dikarya</taxon>
        <taxon>Basidiomycota</taxon>
        <taxon>Agaricomycotina</taxon>
        <taxon>Agaricomycetes</taxon>
        <taxon>Agaricomycetidae</taxon>
        <taxon>Agaricales</taxon>
        <taxon>Agaricineae</taxon>
        <taxon>Bolbitiaceae</taxon>
        <taxon>Cyclocybe</taxon>
    </lineage>
</organism>
<dbReference type="EMBL" id="CACVBS010000046">
    <property type="protein sequence ID" value="CAA7264942.1"/>
    <property type="molecule type" value="Genomic_DNA"/>
</dbReference>
<dbReference type="OrthoDB" id="5953249at2759"/>
<dbReference type="InterPro" id="IPR040151">
    <property type="entry name" value="Gfd2/YDR514C-like"/>
</dbReference>
<dbReference type="AlphaFoldDB" id="A0A8S0X2C7"/>
<name>A0A8S0X2C7_CYCAE</name>
<feature type="compositionally biased region" description="Polar residues" evidence="1">
    <location>
        <begin position="565"/>
        <end position="586"/>
    </location>
</feature>
<dbReference type="PANTHER" id="PTHR28083:SF1">
    <property type="entry name" value="GOOD FOR FULL DBP5 ACTIVITY PROTEIN 2"/>
    <property type="match status" value="1"/>
</dbReference>
<sequence>MTDFTLVDPKGWEYDLHSVYSAYIGYFQIYNIPWYERSWGHLFESFEQFLSFSWPVITVTDACTGRAHIVTRLNSVGAFLKMIKTRFGETLPQAPNILQVTPFETSNRHMRHVSDYSTYRKLHSTLPAAVLSALKARVRAGEPKAIKEVWDRRDKTFLALDFKWNERNEKSVLEWGYAAVRCGHLEALGHWPPNPDGNYRKGHYIVAEYVDKVTNKYLPNYPWQYAFGDSQVAPKAKLPQIIQAMISSMSSPDSETTPNHLVLVGHNIHGSLARLDDMKFKLPHNMLVIDTMVYERSLYASGLRGTMPDPSPSSKADGGSKVRVSGSQLSFESLLWSLTIPLGLAPSPLGPGSNSNSTGSNSSASPAPGGKQPSPDTIHLPQLQHPQRHQHQHPVALPQCTVYNAGNTAVLCLFALQKLLEPAGTAVLTIKRGRQSSSGQNANAMMPAARMSGMMSMGMQVPMPMMMNAMSTVNAMPTMNPMNMPILLNPPVNNSRMSMTIPKADGSPTSVATPMINANGSSAVLPLPFPSSSPGTSYGMHHPPRPSARPSSYDLAAELGAMSMDRQNGNRSGGETSETNRPSSAYLTMPGRGDKASKRFHSFSGGLTLGGSTSHLKAEK</sequence>
<feature type="region of interest" description="Disordered" evidence="1">
    <location>
        <begin position="565"/>
        <end position="620"/>
    </location>
</feature>
<feature type="compositionally biased region" description="Low complexity" evidence="1">
    <location>
        <begin position="349"/>
        <end position="370"/>
    </location>
</feature>
<proteinExistence type="predicted"/>
<feature type="domain" description="Gfd2/YDR514C-like C-terminal" evidence="2">
    <location>
        <begin position="156"/>
        <end position="291"/>
    </location>
</feature>
<dbReference type="InterPro" id="IPR048519">
    <property type="entry name" value="Gfd2/YDR514C-like_C"/>
</dbReference>
<reference evidence="3 4" key="1">
    <citation type="submission" date="2020-01" db="EMBL/GenBank/DDBJ databases">
        <authorList>
            <person name="Gupta K D."/>
        </authorList>
    </citation>
    <scope>NUCLEOTIDE SEQUENCE [LARGE SCALE GENOMIC DNA]</scope>
</reference>
<evidence type="ECO:0000313" key="3">
    <source>
        <dbReference type="EMBL" id="CAA7264942.1"/>
    </source>
</evidence>
<evidence type="ECO:0000256" key="1">
    <source>
        <dbReference type="SAM" id="MobiDB-lite"/>
    </source>
</evidence>
<dbReference type="GO" id="GO:0005634">
    <property type="term" value="C:nucleus"/>
    <property type="evidence" value="ECO:0007669"/>
    <property type="project" value="TreeGrafter"/>
</dbReference>
<protein>
    <recommendedName>
        <fullName evidence="2">Gfd2/YDR514C-like C-terminal domain-containing protein</fullName>
    </recommendedName>
</protein>
<dbReference type="PANTHER" id="PTHR28083">
    <property type="entry name" value="GOOD FOR FULL DBP5 ACTIVITY PROTEIN 2"/>
    <property type="match status" value="1"/>
</dbReference>